<dbReference type="GO" id="GO:0003954">
    <property type="term" value="F:NADH dehydrogenase activity"/>
    <property type="evidence" value="ECO:0007669"/>
    <property type="project" value="TreeGrafter"/>
</dbReference>
<evidence type="ECO:0000256" key="1">
    <source>
        <dbReference type="ARBA" id="ARBA00004141"/>
    </source>
</evidence>
<keyword evidence="4 5" id="KW-0472">Membrane</keyword>
<dbReference type="GO" id="GO:0042773">
    <property type="term" value="P:ATP synthesis coupled electron transport"/>
    <property type="evidence" value="ECO:0007669"/>
    <property type="project" value="InterPro"/>
</dbReference>
<organism evidence="6">
    <name type="scientific">freshwater metagenome</name>
    <dbReference type="NCBI Taxonomy" id="449393"/>
    <lineage>
        <taxon>unclassified sequences</taxon>
        <taxon>metagenomes</taxon>
        <taxon>ecological metagenomes</taxon>
    </lineage>
</organism>
<evidence type="ECO:0000313" key="6">
    <source>
        <dbReference type="EMBL" id="CAB5048274.1"/>
    </source>
</evidence>
<keyword evidence="3 5" id="KW-1133">Transmembrane helix</keyword>
<dbReference type="GO" id="GO:0015990">
    <property type="term" value="P:electron transport coupled proton transport"/>
    <property type="evidence" value="ECO:0007669"/>
    <property type="project" value="TreeGrafter"/>
</dbReference>
<gene>
    <name evidence="6" type="ORF">UFOPK4301_00637</name>
</gene>
<name>A0A6J7T3F8_9ZZZZ</name>
<reference evidence="6" key="1">
    <citation type="submission" date="2020-05" db="EMBL/GenBank/DDBJ databases">
        <authorList>
            <person name="Chiriac C."/>
            <person name="Salcher M."/>
            <person name="Ghai R."/>
            <person name="Kavagutti S V."/>
        </authorList>
    </citation>
    <scope>NUCLEOTIDE SEQUENCE</scope>
</reference>
<accession>A0A6J7T3F8</accession>
<proteinExistence type="predicted"/>
<dbReference type="PANTHER" id="PTHR42829">
    <property type="entry name" value="NADH-UBIQUINONE OXIDOREDUCTASE CHAIN 5"/>
    <property type="match status" value="1"/>
</dbReference>
<evidence type="ECO:0000256" key="5">
    <source>
        <dbReference type="SAM" id="Phobius"/>
    </source>
</evidence>
<keyword evidence="2 5" id="KW-0812">Transmembrane</keyword>
<dbReference type="InterPro" id="IPR003945">
    <property type="entry name" value="NU5C-like"/>
</dbReference>
<sequence length="177" mass="18862">MHPHESPAVMTIPMMVLAFGSVFGGMAMLFLGDIEHWLEPVTGFAQPDHSVSNAVLIPVTLAVVLIGAGYAWLRYGRRPVPVVAPTNVSLLTKAARADAFGDAINEAVFMRPGQYLTRSLTWFDSKAIDGSIGGLAAAIGGLSARTRRLQNGYVRSYALTMLGGAVLIALVLLLVRL</sequence>
<dbReference type="GO" id="GO:0008137">
    <property type="term" value="F:NADH dehydrogenase (ubiquinone) activity"/>
    <property type="evidence" value="ECO:0007669"/>
    <property type="project" value="InterPro"/>
</dbReference>
<feature type="transmembrane region" description="Helical" evidence="5">
    <location>
        <begin position="51"/>
        <end position="73"/>
    </location>
</feature>
<evidence type="ECO:0000256" key="3">
    <source>
        <dbReference type="ARBA" id="ARBA00022989"/>
    </source>
</evidence>
<dbReference type="PANTHER" id="PTHR42829:SF2">
    <property type="entry name" value="NADH-UBIQUINONE OXIDOREDUCTASE CHAIN 5"/>
    <property type="match status" value="1"/>
</dbReference>
<evidence type="ECO:0000256" key="2">
    <source>
        <dbReference type="ARBA" id="ARBA00022692"/>
    </source>
</evidence>
<feature type="transmembrane region" description="Helical" evidence="5">
    <location>
        <begin position="157"/>
        <end position="175"/>
    </location>
</feature>
<dbReference type="Gene3D" id="1.20.5.2700">
    <property type="match status" value="1"/>
</dbReference>
<evidence type="ECO:0000256" key="4">
    <source>
        <dbReference type="ARBA" id="ARBA00023136"/>
    </source>
</evidence>
<feature type="transmembrane region" description="Helical" evidence="5">
    <location>
        <begin position="12"/>
        <end position="31"/>
    </location>
</feature>
<protein>
    <submittedName>
        <fullName evidence="6">Unannotated protein</fullName>
    </submittedName>
</protein>
<dbReference type="EMBL" id="CAFBQG010000062">
    <property type="protein sequence ID" value="CAB5048274.1"/>
    <property type="molecule type" value="Genomic_DNA"/>
</dbReference>
<comment type="subcellular location">
    <subcellularLocation>
        <location evidence="1">Membrane</location>
        <topology evidence="1">Multi-pass membrane protein</topology>
    </subcellularLocation>
</comment>
<dbReference type="AlphaFoldDB" id="A0A6J7T3F8"/>
<dbReference type="GO" id="GO:0016020">
    <property type="term" value="C:membrane"/>
    <property type="evidence" value="ECO:0007669"/>
    <property type="project" value="UniProtKB-SubCell"/>
</dbReference>